<proteinExistence type="predicted"/>
<dbReference type="InterPro" id="IPR000595">
    <property type="entry name" value="cNMP-bd_dom"/>
</dbReference>
<keyword evidence="2" id="KW-0808">Transferase</keyword>
<dbReference type="GO" id="GO:0003700">
    <property type="term" value="F:DNA-binding transcription factor activity"/>
    <property type="evidence" value="ECO:0007669"/>
    <property type="project" value="TreeGrafter"/>
</dbReference>
<dbReference type="Proteomes" id="UP000001036">
    <property type="component" value="Chromosome"/>
</dbReference>
<dbReference type="PANTHER" id="PTHR24567:SF74">
    <property type="entry name" value="HTH-TYPE TRANSCRIPTIONAL REGULATOR ARCR"/>
    <property type="match status" value="1"/>
</dbReference>
<sequence length="290" mass="32084">MLATWGIFQRFPGLLPRAPGQPPCKLIEDPMHLPSKQSETLSDLAAKLSALGDLLCADLPAERARISPGNDLFNDRPTTEILRLVDGQAEYLVNGKLVLAGDAGDILGLPRSLNLPYGEWRNQEPIEVDIYTRDGLVNHINSDSKRQRHWAHYLLCLQSFYEQALAQETPAAFQPSAGFLHFQAGETIIRQGDNADRVYTLLEGSADALCDGVKVGEINPNEIFGALAVFTRQPRMASIVASSDCTLLAVRKEEFIDLIEHQPQICLSLIEEMAAKINQLNGQLRDLKNE</sequence>
<organism evidence="2 3">
    <name type="scientific">Cellvibrio japonicus (strain Ueda107)</name>
    <name type="common">Pseudomonas fluorescens subsp. cellulosa</name>
    <dbReference type="NCBI Taxonomy" id="498211"/>
    <lineage>
        <taxon>Bacteria</taxon>
        <taxon>Pseudomonadati</taxon>
        <taxon>Pseudomonadota</taxon>
        <taxon>Gammaproteobacteria</taxon>
        <taxon>Cellvibrionales</taxon>
        <taxon>Cellvibrionaceae</taxon>
        <taxon>Cellvibrio</taxon>
    </lineage>
</organism>
<dbReference type="GO" id="GO:0005829">
    <property type="term" value="C:cytosol"/>
    <property type="evidence" value="ECO:0007669"/>
    <property type="project" value="TreeGrafter"/>
</dbReference>
<gene>
    <name evidence="2" type="ordered locus">CJA_0518</name>
</gene>
<dbReference type="PANTHER" id="PTHR24567">
    <property type="entry name" value="CRP FAMILY TRANSCRIPTIONAL REGULATORY PROTEIN"/>
    <property type="match status" value="1"/>
</dbReference>
<dbReference type="HOGENOM" id="CLU_091658_0_0_6"/>
<name>B3PJ07_CELJU</name>
<dbReference type="Pfam" id="PF00027">
    <property type="entry name" value="cNMP_binding"/>
    <property type="match status" value="1"/>
</dbReference>
<dbReference type="eggNOG" id="COG0664">
    <property type="taxonomic scope" value="Bacteria"/>
</dbReference>
<dbReference type="SMART" id="SM00100">
    <property type="entry name" value="cNMP"/>
    <property type="match status" value="1"/>
</dbReference>
<evidence type="ECO:0000313" key="3">
    <source>
        <dbReference type="Proteomes" id="UP000001036"/>
    </source>
</evidence>
<dbReference type="PROSITE" id="PS50042">
    <property type="entry name" value="CNMP_BINDING_3"/>
    <property type="match status" value="1"/>
</dbReference>
<dbReference type="GO" id="GO:0016301">
    <property type="term" value="F:kinase activity"/>
    <property type="evidence" value="ECO:0007669"/>
    <property type="project" value="UniProtKB-KW"/>
</dbReference>
<dbReference type="SUPFAM" id="SSF51206">
    <property type="entry name" value="cAMP-binding domain-like"/>
    <property type="match status" value="1"/>
</dbReference>
<feature type="domain" description="Cyclic nucleotide-binding" evidence="1">
    <location>
        <begin position="181"/>
        <end position="276"/>
    </location>
</feature>
<dbReference type="CDD" id="cd00038">
    <property type="entry name" value="CAP_ED"/>
    <property type="match status" value="1"/>
</dbReference>
<dbReference type="KEGG" id="cja:CJA_0518"/>
<dbReference type="InterPro" id="IPR014710">
    <property type="entry name" value="RmlC-like_jellyroll"/>
</dbReference>
<evidence type="ECO:0000313" key="2">
    <source>
        <dbReference type="EMBL" id="ACE84023.1"/>
    </source>
</evidence>
<dbReference type="Gene3D" id="2.60.120.10">
    <property type="entry name" value="Jelly Rolls"/>
    <property type="match status" value="1"/>
</dbReference>
<reference evidence="2 3" key="1">
    <citation type="journal article" date="2008" name="J. Bacteriol.">
        <title>Insights into plant cell wall degradation from the genome sequence of the soil bacterium Cellvibrio japonicus.</title>
        <authorList>
            <person name="Deboy R.T."/>
            <person name="Mongodin E.F."/>
            <person name="Fouts D.E."/>
            <person name="Tailford L.E."/>
            <person name="Khouri H."/>
            <person name="Emerson J.B."/>
            <person name="Mohamoud Y."/>
            <person name="Watkins K."/>
            <person name="Henrissat B."/>
            <person name="Gilbert H.J."/>
            <person name="Nelson K.E."/>
        </authorList>
    </citation>
    <scope>NUCLEOTIDE SEQUENCE [LARGE SCALE GENOMIC DNA]</scope>
    <source>
        <strain evidence="2 3">Ueda107</strain>
    </source>
</reference>
<dbReference type="InterPro" id="IPR050397">
    <property type="entry name" value="Env_Response_Regulators"/>
</dbReference>
<dbReference type="InterPro" id="IPR018490">
    <property type="entry name" value="cNMP-bd_dom_sf"/>
</dbReference>
<keyword evidence="3" id="KW-1185">Reference proteome</keyword>
<evidence type="ECO:0000259" key="1">
    <source>
        <dbReference type="PROSITE" id="PS50042"/>
    </source>
</evidence>
<dbReference type="STRING" id="498211.CJA_0518"/>
<protein>
    <submittedName>
        <fullName evidence="2">cAMP-dependent protein kinase</fullName>
    </submittedName>
</protein>
<dbReference type="EMBL" id="CP000934">
    <property type="protein sequence ID" value="ACE84023.1"/>
    <property type="molecule type" value="Genomic_DNA"/>
</dbReference>
<accession>B3PJ07</accession>
<dbReference type="AlphaFoldDB" id="B3PJ07"/>
<keyword evidence="2" id="KW-0418">Kinase</keyword>
<dbReference type="PRINTS" id="PR00103">
    <property type="entry name" value="CAMPKINASE"/>
</dbReference>